<organism evidence="2">
    <name type="scientific">marine metagenome</name>
    <dbReference type="NCBI Taxonomy" id="408172"/>
    <lineage>
        <taxon>unclassified sequences</taxon>
        <taxon>metagenomes</taxon>
        <taxon>ecological metagenomes</taxon>
    </lineage>
</organism>
<name>A0A381WL84_9ZZZZ</name>
<dbReference type="InterPro" id="IPR036291">
    <property type="entry name" value="NAD(P)-bd_dom_sf"/>
</dbReference>
<dbReference type="Pfam" id="PF04321">
    <property type="entry name" value="RmlD_sub_bind"/>
    <property type="match status" value="1"/>
</dbReference>
<proteinExistence type="predicted"/>
<feature type="non-terminal residue" evidence="2">
    <location>
        <position position="1"/>
    </location>
</feature>
<evidence type="ECO:0000313" key="2">
    <source>
        <dbReference type="EMBL" id="SVA53265.1"/>
    </source>
</evidence>
<dbReference type="PANTHER" id="PTHR10491:SF4">
    <property type="entry name" value="METHIONINE ADENOSYLTRANSFERASE 2 SUBUNIT BETA"/>
    <property type="match status" value="1"/>
</dbReference>
<accession>A0A381WL84</accession>
<dbReference type="InterPro" id="IPR005913">
    <property type="entry name" value="dTDP_dehydrorham_reduct"/>
</dbReference>
<protein>
    <recommendedName>
        <fullName evidence="1">RmlD-like substrate binding domain-containing protein</fullName>
    </recommendedName>
</protein>
<gene>
    <name evidence="2" type="ORF">METZ01_LOCUS106119</name>
</gene>
<evidence type="ECO:0000259" key="1">
    <source>
        <dbReference type="Pfam" id="PF04321"/>
    </source>
</evidence>
<sequence length="177" mass="20471">GPYQENDTPKPISYYGQTKHQSEELVLKENEKFCVVRTGMLYGWCQNRQNLGTMIISELRNNKQIKLINDQQVSPSYTDNIAEMMLELAQMKISGIFNVTNSSIMTRYDFGMLLSEVFGLNKSLIKSISAEDFPWKVPRPHKGGLLIEKISKMLHKKPLSVKECLMRMCEEEERKEC</sequence>
<feature type="domain" description="RmlD-like substrate binding" evidence="1">
    <location>
        <begin position="2"/>
        <end position="171"/>
    </location>
</feature>
<dbReference type="Gene3D" id="3.40.50.720">
    <property type="entry name" value="NAD(P)-binding Rossmann-like Domain"/>
    <property type="match status" value="1"/>
</dbReference>
<reference evidence="2" key="1">
    <citation type="submission" date="2018-05" db="EMBL/GenBank/DDBJ databases">
        <authorList>
            <person name="Lanie J.A."/>
            <person name="Ng W.-L."/>
            <person name="Kazmierczak K.M."/>
            <person name="Andrzejewski T.M."/>
            <person name="Davidsen T.M."/>
            <person name="Wayne K.J."/>
            <person name="Tettelin H."/>
            <person name="Glass J.I."/>
            <person name="Rusch D."/>
            <person name="Podicherti R."/>
            <person name="Tsui H.-C.T."/>
            <person name="Winkler M.E."/>
        </authorList>
    </citation>
    <scope>NUCLEOTIDE SEQUENCE</scope>
</reference>
<dbReference type="SUPFAM" id="SSF51735">
    <property type="entry name" value="NAD(P)-binding Rossmann-fold domains"/>
    <property type="match status" value="1"/>
</dbReference>
<dbReference type="AlphaFoldDB" id="A0A381WL84"/>
<dbReference type="EMBL" id="UINC01012164">
    <property type="protein sequence ID" value="SVA53265.1"/>
    <property type="molecule type" value="Genomic_DNA"/>
</dbReference>
<dbReference type="InterPro" id="IPR029903">
    <property type="entry name" value="RmlD-like-bd"/>
</dbReference>
<dbReference type="PANTHER" id="PTHR10491">
    <property type="entry name" value="DTDP-4-DEHYDRORHAMNOSE REDUCTASE"/>
    <property type="match status" value="1"/>
</dbReference>